<evidence type="ECO:0000256" key="1">
    <source>
        <dbReference type="SAM" id="MobiDB-lite"/>
    </source>
</evidence>
<name>A0A2H0VIA2_9BACT</name>
<dbReference type="Proteomes" id="UP000230796">
    <property type="component" value="Unassembled WGS sequence"/>
</dbReference>
<dbReference type="InterPro" id="IPR029455">
    <property type="entry name" value="GHL15"/>
</dbReference>
<evidence type="ECO:0000313" key="2">
    <source>
        <dbReference type="EMBL" id="PIR98835.1"/>
    </source>
</evidence>
<sequence length="447" mass="49540">MNQITQAKPHYLVLILVIFLVFSQALPVFAATPPPIKFIWVGAIDRQFTEAEFQKIASTYGIMVFEAIHANAADNNFESYHQAARRLVAINPDIKVFPYFNASSIRAGFDTAYINAGFRDEWYLRDLSGNKVIYHHKGLVHYVDLSNPQYRAWALNMLSSWLNKAPYSGIAFDSVNSLDELESSNPRKLNAIGQTKIDAWNDGLKSLIRDAKSRFAGKTIIANGIANRLPDKNASNLVSADMILNESFCVGLHEIVLKPKEELIAGIATGRSFATTGKIVLQKTNFGEAINLGTPAQRSHAGRFCYGLFLLSYIPDKAYYKFGIGYGVNDDKNVSEIEYVAPELDIPLGTPTGPIYQRTGDLWSRKFTNGIVYLNMGTTNLTVNLPFNVTLINGNIPSTTYTAGQTVTIPKQDVKFFVKQLPTLPADLTDQGDTSGDQVNQYDANQL</sequence>
<reference evidence="3" key="1">
    <citation type="submission" date="2017-09" db="EMBL/GenBank/DDBJ databases">
        <title>Depth-based differentiation of microbial function through sediment-hosted aquifers and enrichment of novel symbionts in the deep terrestrial subsurface.</title>
        <authorList>
            <person name="Probst A.J."/>
            <person name="Ladd B."/>
            <person name="Jarett J.K."/>
            <person name="Geller-Mcgrath D.E."/>
            <person name="Sieber C.M.K."/>
            <person name="Emerson J.B."/>
            <person name="Anantharaman K."/>
            <person name="Thomas B.C."/>
            <person name="Malmstrom R."/>
            <person name="Stieglmeier M."/>
            <person name="Klingl A."/>
            <person name="Woyke T."/>
            <person name="Ryan C.M."/>
            <person name="Banfield J.F."/>
        </authorList>
    </citation>
    <scope>NUCLEOTIDE SEQUENCE [LARGE SCALE GENOMIC DNA]</scope>
</reference>
<dbReference type="SUPFAM" id="SSF51445">
    <property type="entry name" value="(Trans)glycosidases"/>
    <property type="match status" value="1"/>
</dbReference>
<protein>
    <recommendedName>
        <fullName evidence="4">Glycoside hydrolase family 42 N-terminal domain-containing protein</fullName>
    </recommendedName>
</protein>
<feature type="region of interest" description="Disordered" evidence="1">
    <location>
        <begin position="427"/>
        <end position="447"/>
    </location>
</feature>
<dbReference type="Gene3D" id="3.20.20.70">
    <property type="entry name" value="Aldolase class I"/>
    <property type="match status" value="1"/>
</dbReference>
<organism evidence="2 3">
    <name type="scientific">Candidatus Collierbacteria bacterium CG10_big_fil_rev_8_21_14_0_10_44_9</name>
    <dbReference type="NCBI Taxonomy" id="1974535"/>
    <lineage>
        <taxon>Bacteria</taxon>
        <taxon>Candidatus Collieribacteriota</taxon>
    </lineage>
</organism>
<proteinExistence type="predicted"/>
<dbReference type="AlphaFoldDB" id="A0A2H0VIA2"/>
<gene>
    <name evidence="2" type="ORF">COT87_02675</name>
</gene>
<feature type="compositionally biased region" description="Polar residues" evidence="1">
    <location>
        <begin position="431"/>
        <end position="447"/>
    </location>
</feature>
<accession>A0A2H0VIA2</accession>
<dbReference type="InterPro" id="IPR013785">
    <property type="entry name" value="Aldolase_TIM"/>
</dbReference>
<dbReference type="Pfam" id="PF14885">
    <property type="entry name" value="GHL15"/>
    <property type="match status" value="1"/>
</dbReference>
<comment type="caution">
    <text evidence="2">The sequence shown here is derived from an EMBL/GenBank/DDBJ whole genome shotgun (WGS) entry which is preliminary data.</text>
</comment>
<evidence type="ECO:0008006" key="4">
    <source>
        <dbReference type="Google" id="ProtNLM"/>
    </source>
</evidence>
<dbReference type="InterPro" id="IPR017853">
    <property type="entry name" value="GH"/>
</dbReference>
<evidence type="ECO:0000313" key="3">
    <source>
        <dbReference type="Proteomes" id="UP000230796"/>
    </source>
</evidence>
<dbReference type="EMBL" id="PFAF01000053">
    <property type="protein sequence ID" value="PIR98835.1"/>
    <property type="molecule type" value="Genomic_DNA"/>
</dbReference>
<feature type="non-terminal residue" evidence="2">
    <location>
        <position position="447"/>
    </location>
</feature>